<evidence type="ECO:0000313" key="1">
    <source>
        <dbReference type="EMBL" id="EFW05059.1"/>
    </source>
</evidence>
<dbReference type="EMBL" id="ADKX01000030">
    <property type="protein sequence ID" value="EFW05059.1"/>
    <property type="molecule type" value="Genomic_DNA"/>
</dbReference>
<evidence type="ECO:0000313" key="2">
    <source>
        <dbReference type="Proteomes" id="UP000003157"/>
    </source>
</evidence>
<organism evidence="1 2">
    <name type="scientific">Coprobacillus cateniformis</name>
    <dbReference type="NCBI Taxonomy" id="100884"/>
    <lineage>
        <taxon>Bacteria</taxon>
        <taxon>Bacillati</taxon>
        <taxon>Bacillota</taxon>
        <taxon>Erysipelotrichia</taxon>
        <taxon>Erysipelotrichales</taxon>
        <taxon>Coprobacillaceae</taxon>
        <taxon>Coprobacillus</taxon>
    </lineage>
</organism>
<dbReference type="AlphaFoldDB" id="E7GA51"/>
<dbReference type="eggNOG" id="ENOG5033DQS">
    <property type="taxonomic scope" value="Bacteria"/>
</dbReference>
<name>E7GA51_9FIRM</name>
<dbReference type="STRING" id="100884.GCA_000269565_03483"/>
<gene>
    <name evidence="1" type="ORF">HMPREF9488_01641</name>
</gene>
<dbReference type="RefSeq" id="WP_008788749.1">
    <property type="nucleotide sequence ID" value="NZ_AKCB01000003.1"/>
</dbReference>
<proteinExistence type="predicted"/>
<keyword evidence="2" id="KW-1185">Reference proteome</keyword>
<sequence>MRDKVYLSKKEYLQLLKVLDMMVCILDRSEKRENADNRAYSLAIACAETDMVTRLASLRKLVVELITPEEISELDNSGIFDYEIPQMPYEDETYELRKRLEPYLVKYEKDSK</sequence>
<comment type="caution">
    <text evidence="1">The sequence shown here is derived from an EMBL/GenBank/DDBJ whole genome shotgun (WGS) entry which is preliminary data.</text>
</comment>
<accession>E7GA51</accession>
<reference evidence="1 2" key="1">
    <citation type="submission" date="2010-12" db="EMBL/GenBank/DDBJ databases">
        <title>The Genome Sequence of Coprobacillus sp. strain 29_1.</title>
        <authorList>
            <consortium name="The Broad Institute Genome Sequencing Platform"/>
            <person name="Earl A."/>
            <person name="Ward D."/>
            <person name="Feldgarden M."/>
            <person name="Gevers D."/>
            <person name="Daigneault M."/>
            <person name="Sibley C.D."/>
            <person name="White A."/>
            <person name="Strauss J."/>
            <person name="Allen-Vercoe E."/>
            <person name="Young S.K."/>
            <person name="Zeng Q."/>
            <person name="Gargeya S."/>
            <person name="Fitzgerald M."/>
            <person name="Haas B."/>
            <person name="Abouelleil A."/>
            <person name="Alvarado L."/>
            <person name="Arachchi H.M."/>
            <person name="Berlin A."/>
            <person name="Brown A."/>
            <person name="Chapman S.B."/>
            <person name="Chen Z."/>
            <person name="Dunbar C."/>
            <person name="Freedman E."/>
            <person name="Gearin G."/>
            <person name="Gellesch M."/>
            <person name="Goldberg J."/>
            <person name="Griggs A."/>
            <person name="Gujja S."/>
            <person name="Heilman E."/>
            <person name="Heiman D."/>
            <person name="Howarth C."/>
            <person name="Larson L."/>
            <person name="Lui A."/>
            <person name="MacDonald P.J.P."/>
            <person name="Mehta T."/>
            <person name="Montmayeur A."/>
            <person name="Murphy C."/>
            <person name="Neiman D."/>
            <person name="Pearson M."/>
            <person name="Priest M."/>
            <person name="Roberts A."/>
            <person name="Saif S."/>
            <person name="Shea T."/>
            <person name="Shenoy N."/>
            <person name="Sisk P."/>
            <person name="Stolte C."/>
            <person name="Sykes S."/>
            <person name="White J."/>
            <person name="Yandava C."/>
            <person name="Nusbaum C."/>
            <person name="Birren B."/>
        </authorList>
    </citation>
    <scope>NUCLEOTIDE SEQUENCE [LARGE SCALE GENOMIC DNA]</scope>
    <source>
        <strain evidence="1 2">29_1</strain>
    </source>
</reference>
<dbReference type="HOGENOM" id="CLU_2142184_0_0_9"/>
<protein>
    <submittedName>
        <fullName evidence="1">Uncharacterized protein</fullName>
    </submittedName>
</protein>
<dbReference type="GeneID" id="78231241"/>
<dbReference type="Proteomes" id="UP000003157">
    <property type="component" value="Unassembled WGS sequence"/>
</dbReference>